<dbReference type="SUPFAM" id="SSF53474">
    <property type="entry name" value="alpha/beta-Hydrolases"/>
    <property type="match status" value="1"/>
</dbReference>
<gene>
    <name evidence="3" type="ORF">CVT24_005032</name>
</gene>
<dbReference type="OrthoDB" id="19657at2759"/>
<feature type="domain" description="BTB" evidence="2">
    <location>
        <begin position="392"/>
        <end position="465"/>
    </location>
</feature>
<dbReference type="InterPro" id="IPR050266">
    <property type="entry name" value="AB_hydrolase_sf"/>
</dbReference>
<dbReference type="Gene3D" id="3.40.50.1820">
    <property type="entry name" value="alpha/beta hydrolase"/>
    <property type="match status" value="1"/>
</dbReference>
<dbReference type="EMBL" id="NHTK01001320">
    <property type="protein sequence ID" value="PPR00291.1"/>
    <property type="molecule type" value="Genomic_DNA"/>
</dbReference>
<dbReference type="STRING" id="181874.A0A409YBB2"/>
<dbReference type="GO" id="GO:0016020">
    <property type="term" value="C:membrane"/>
    <property type="evidence" value="ECO:0007669"/>
    <property type="project" value="TreeGrafter"/>
</dbReference>
<dbReference type="Pfam" id="PF00651">
    <property type="entry name" value="BTB"/>
    <property type="match status" value="1"/>
</dbReference>
<accession>A0A409YBB2</accession>
<organism evidence="3 4">
    <name type="scientific">Panaeolus cyanescens</name>
    <dbReference type="NCBI Taxonomy" id="181874"/>
    <lineage>
        <taxon>Eukaryota</taxon>
        <taxon>Fungi</taxon>
        <taxon>Dikarya</taxon>
        <taxon>Basidiomycota</taxon>
        <taxon>Agaricomycotina</taxon>
        <taxon>Agaricomycetes</taxon>
        <taxon>Agaricomycetidae</taxon>
        <taxon>Agaricales</taxon>
        <taxon>Agaricineae</taxon>
        <taxon>Galeropsidaceae</taxon>
        <taxon>Panaeolus</taxon>
    </lineage>
</organism>
<keyword evidence="4" id="KW-1185">Reference proteome</keyword>
<dbReference type="InterPro" id="IPR029058">
    <property type="entry name" value="AB_hydrolase_fold"/>
</dbReference>
<dbReference type="InterPro" id="IPR011333">
    <property type="entry name" value="SKP1/BTB/POZ_sf"/>
</dbReference>
<dbReference type="PROSITE" id="PS50097">
    <property type="entry name" value="BTB"/>
    <property type="match status" value="1"/>
</dbReference>
<proteinExistence type="predicted"/>
<sequence>MPFVQLNPPTGPLKTFYSISTPRRHDAQSIIPELPTILFLHPIYIAQQIFEAQFSDYDLRQFNLVALDMRSHGESVGIIGESNKYNPVEDVIHFMNALQLNACHIFGLSIASSVALDMAIAYPNRVLSVTMCSPLSPVDSEDITLGRLQVHEYWKRACLLPEGITRELMARTDKSAMYNEQFLSDAILGIKQLAFNNELTPLTSAIAELSIEQALRHWAGTPEGVLEGYRAAVMWPLERTSLRSQDLAKITCPIRIIYCTEDIIYPLENAEALEAQMSSIGLDVELHTVTGSHYGCVAGAKEINPIVRDLVHSCHISVPSVPFTAEHFSDCLKTPFDDRLEGFNYHPEDDHPLHSLHNGFEKHNIQGIEAIMSTYHMIRDVKQHEKYYIPAGDLHVLVGNTMFRIHSYFFERESPIFSSRRNPASPGQEPDGTSDANPLMLDDVKPEEFEKLLWVFYNPRYSLYDGASPNDWCIILKLAHKWLFTEVKELSARELQKTELEAVRKIAVYEQCSVDPKYIVPLYAELCQRDTPLTFEESSVLGLKGFHFVAVMREKLRSPPSNGGKSPLPEGLELQDVFRAVEEGLSIEVGTTSIPCALPSLPSSPSRSNVSSNSPRAPRLPLSKIRANSIRTK</sequence>
<dbReference type="AlphaFoldDB" id="A0A409YBB2"/>
<evidence type="ECO:0000313" key="4">
    <source>
        <dbReference type="Proteomes" id="UP000284842"/>
    </source>
</evidence>
<dbReference type="Pfam" id="PF00561">
    <property type="entry name" value="Abhydrolase_1"/>
    <property type="match status" value="1"/>
</dbReference>
<dbReference type="InParanoid" id="A0A409YBB2"/>
<dbReference type="Gene3D" id="3.30.710.10">
    <property type="entry name" value="Potassium Channel Kv1.1, Chain A"/>
    <property type="match status" value="1"/>
</dbReference>
<dbReference type="InterPro" id="IPR000210">
    <property type="entry name" value="BTB/POZ_dom"/>
</dbReference>
<comment type="caution">
    <text evidence="3">The sequence shown here is derived from an EMBL/GenBank/DDBJ whole genome shotgun (WGS) entry which is preliminary data.</text>
</comment>
<reference evidence="3 4" key="1">
    <citation type="journal article" date="2018" name="Evol. Lett.">
        <title>Horizontal gene cluster transfer increased hallucinogenic mushroom diversity.</title>
        <authorList>
            <person name="Reynolds H.T."/>
            <person name="Vijayakumar V."/>
            <person name="Gluck-Thaler E."/>
            <person name="Korotkin H.B."/>
            <person name="Matheny P.B."/>
            <person name="Slot J.C."/>
        </authorList>
    </citation>
    <scope>NUCLEOTIDE SEQUENCE [LARGE SCALE GENOMIC DNA]</scope>
    <source>
        <strain evidence="3 4">2629</strain>
    </source>
</reference>
<evidence type="ECO:0000313" key="3">
    <source>
        <dbReference type="EMBL" id="PPR00291.1"/>
    </source>
</evidence>
<evidence type="ECO:0000259" key="2">
    <source>
        <dbReference type="PROSITE" id="PS50097"/>
    </source>
</evidence>
<feature type="region of interest" description="Disordered" evidence="1">
    <location>
        <begin position="598"/>
        <end position="633"/>
    </location>
</feature>
<dbReference type="PANTHER" id="PTHR43798:SF33">
    <property type="entry name" value="HYDROLASE, PUTATIVE (AFU_ORTHOLOGUE AFUA_2G14860)-RELATED"/>
    <property type="match status" value="1"/>
</dbReference>
<feature type="compositionally biased region" description="Low complexity" evidence="1">
    <location>
        <begin position="598"/>
        <end position="617"/>
    </location>
</feature>
<protein>
    <recommendedName>
        <fullName evidence="2">BTB domain-containing protein</fullName>
    </recommendedName>
</protein>
<dbReference type="SUPFAM" id="SSF54695">
    <property type="entry name" value="POZ domain"/>
    <property type="match status" value="1"/>
</dbReference>
<evidence type="ECO:0000256" key="1">
    <source>
        <dbReference type="SAM" id="MobiDB-lite"/>
    </source>
</evidence>
<dbReference type="PANTHER" id="PTHR43798">
    <property type="entry name" value="MONOACYLGLYCEROL LIPASE"/>
    <property type="match status" value="1"/>
</dbReference>
<dbReference type="Proteomes" id="UP000284842">
    <property type="component" value="Unassembled WGS sequence"/>
</dbReference>
<name>A0A409YBB2_9AGAR</name>
<dbReference type="InterPro" id="IPR000073">
    <property type="entry name" value="AB_hydrolase_1"/>
</dbReference>